<keyword evidence="3" id="KW-1185">Reference proteome</keyword>
<dbReference type="AlphaFoldDB" id="A0A0V8QD05"/>
<proteinExistence type="predicted"/>
<organism evidence="2 3">
    <name type="scientific">Acetivibrio ethanolgignens</name>
    <dbReference type="NCBI Taxonomy" id="290052"/>
    <lineage>
        <taxon>Bacteria</taxon>
        <taxon>Bacillati</taxon>
        <taxon>Bacillota</taxon>
        <taxon>Clostridia</taxon>
        <taxon>Eubacteriales</taxon>
        <taxon>Oscillospiraceae</taxon>
        <taxon>Acetivibrio</taxon>
    </lineage>
</organism>
<accession>A0A0V8QD05</accession>
<gene>
    <name evidence="2" type="ORF">ASU35_13020</name>
</gene>
<evidence type="ECO:0000313" key="3">
    <source>
        <dbReference type="Proteomes" id="UP000054874"/>
    </source>
</evidence>
<dbReference type="EMBL" id="LNAM01000173">
    <property type="protein sequence ID" value="KSV58434.1"/>
    <property type="molecule type" value="Genomic_DNA"/>
</dbReference>
<comment type="caution">
    <text evidence="2">The sequence shown here is derived from an EMBL/GenBank/DDBJ whole genome shotgun (WGS) entry which is preliminary data.</text>
</comment>
<dbReference type="PANTHER" id="PTHR33608:SF7">
    <property type="entry name" value="DUF58 DOMAIN-CONTAINING PROTEIN"/>
    <property type="match status" value="1"/>
</dbReference>
<dbReference type="Proteomes" id="UP000054874">
    <property type="component" value="Unassembled WGS sequence"/>
</dbReference>
<name>A0A0V8QD05_9FIRM</name>
<dbReference type="InterPro" id="IPR002881">
    <property type="entry name" value="DUF58"/>
</dbReference>
<dbReference type="InterPro" id="IPR036465">
    <property type="entry name" value="vWFA_dom_sf"/>
</dbReference>
<protein>
    <recommendedName>
        <fullName evidence="1">DUF58 domain-containing protein</fullName>
    </recommendedName>
</protein>
<dbReference type="STRING" id="290052.ASU35_13020"/>
<dbReference type="OrthoDB" id="9776116at2"/>
<evidence type="ECO:0000313" key="2">
    <source>
        <dbReference type="EMBL" id="KSV58434.1"/>
    </source>
</evidence>
<feature type="domain" description="DUF58" evidence="1">
    <location>
        <begin position="50"/>
        <end position="251"/>
    </location>
</feature>
<dbReference type="PANTHER" id="PTHR33608">
    <property type="entry name" value="BLL2464 PROTEIN"/>
    <property type="match status" value="1"/>
</dbReference>
<evidence type="ECO:0000259" key="1">
    <source>
        <dbReference type="Pfam" id="PF01882"/>
    </source>
</evidence>
<sequence length="300" mass="34653">MGEAQESRLFDSEFFAGLSRLTLVMKKKPRMGMNGGRKSSAKGSSVEFSDFREYLLGDDLRYIDWNAYGRLNKLFVKLFMEEKEGIFHILLDASASMTYGKDRKARQLAAMLAYMAIQNLDRVYVSFLHADGRVQTTRGLTGRRAFKELLFQLERMEFYGETNLYESARQLNFHGQGMTIILSDFFDYSDKEELLRFLVYKKQETVLLQLLSEEEREPSFLGNSNLIDEETGKELRLTMSGQAKREYKRSLDKMEDTLGRLAVRYQAVYLTCIAEREPEQILMELTRGGGKGRKEGGSKR</sequence>
<reference evidence="2 3" key="1">
    <citation type="submission" date="2015-11" db="EMBL/GenBank/DDBJ databases">
        <title>Butyribacter intestini gen. nov., sp. nov., a butyric acid-producing bacterium of the family Lachnospiraceae isolated from the human faeces.</title>
        <authorList>
            <person name="Zou Y."/>
            <person name="Xue W."/>
            <person name="Luo G."/>
            <person name="Lv M."/>
        </authorList>
    </citation>
    <scope>NUCLEOTIDE SEQUENCE [LARGE SCALE GENOMIC DNA]</scope>
    <source>
        <strain evidence="2 3">ACET-33324</strain>
    </source>
</reference>
<dbReference type="Pfam" id="PF01882">
    <property type="entry name" value="DUF58"/>
    <property type="match status" value="1"/>
</dbReference>
<dbReference type="SUPFAM" id="SSF53300">
    <property type="entry name" value="vWA-like"/>
    <property type="match status" value="1"/>
</dbReference>
<dbReference type="RefSeq" id="WP_058353328.1">
    <property type="nucleotide sequence ID" value="NZ_CABMMD010000173.1"/>
</dbReference>